<protein>
    <submittedName>
        <fullName evidence="1">Uncharacterized protein</fullName>
    </submittedName>
</protein>
<organism evidence="1">
    <name type="scientific">Acerihabitans sp. KWT182</name>
    <dbReference type="NCBI Taxonomy" id="3157919"/>
    <lineage>
        <taxon>Bacteria</taxon>
        <taxon>Pseudomonadati</taxon>
        <taxon>Pseudomonadota</taxon>
        <taxon>Gammaproteobacteria</taxon>
        <taxon>Enterobacterales</taxon>
        <taxon>Pectobacteriaceae</taxon>
        <taxon>Acerihabitans</taxon>
    </lineage>
</organism>
<gene>
    <name evidence="1" type="ORF">ABK905_12470</name>
</gene>
<dbReference type="EMBL" id="CP157947">
    <property type="protein sequence ID" value="XBS71639.1"/>
    <property type="molecule type" value="Genomic_DNA"/>
</dbReference>
<sequence length="58" mass="6406">MKQTWCSSQWQTRIRMPALLTHWVTLTVIAGGGLSIFDVPAGEIGTAYSLAWRNGQSL</sequence>
<reference evidence="1" key="1">
    <citation type="submission" date="2024-06" db="EMBL/GenBank/DDBJ databases">
        <authorList>
            <person name="Coelho C."/>
            <person name="Bento M."/>
            <person name="Garcia E."/>
            <person name="Camelo A."/>
            <person name="Brandao I."/>
            <person name="Espirito Santo C."/>
            <person name="Trovao J."/>
            <person name="Verissimo A."/>
            <person name="Costa J."/>
            <person name="Tiago I."/>
        </authorList>
    </citation>
    <scope>NUCLEOTIDE SEQUENCE</scope>
    <source>
        <strain evidence="1">KWT182</strain>
    </source>
</reference>
<dbReference type="AlphaFoldDB" id="A0AAU7QF07"/>
<evidence type="ECO:0000313" key="1">
    <source>
        <dbReference type="EMBL" id="XBS71639.1"/>
    </source>
</evidence>
<name>A0AAU7QF07_9GAMM</name>
<accession>A0AAU7QF07</accession>
<proteinExistence type="predicted"/>